<sequence>MKPEIKKALSRACIGFPCGAGVVCLLPILWGCASGGGVCLTTGALVLSKGTEAGAALFQFLCVGTLGAAIGFSSIFLEREGSFLWNSLWHFLFNITAFTATAWNCRWFEVRGDRFFPRYLGVTAVLAAFYLIVWAARCIAWRSDVAAIRKKMGLAEAQSGPSPLKWRESLPYLVLAAALFLLLRPLLAPLDGPDVPVLTGLLLPWLCYPFTAAVAGFAAGRQYGPCPLLPPAVLTAFLPNLLFFSPAYDLSQGLAYAGIALVFNLLGALWGKLRQKQK</sequence>
<feature type="transmembrane region" description="Helical" evidence="1">
    <location>
        <begin position="83"/>
        <end position="103"/>
    </location>
</feature>
<dbReference type="Proteomes" id="UP000607645">
    <property type="component" value="Unassembled WGS sequence"/>
</dbReference>
<reference evidence="2" key="1">
    <citation type="submission" date="2020-08" db="EMBL/GenBank/DDBJ databases">
        <title>Genome public.</title>
        <authorList>
            <person name="Liu C."/>
            <person name="Sun Q."/>
        </authorList>
    </citation>
    <scope>NUCLEOTIDE SEQUENCE</scope>
    <source>
        <strain evidence="2">NSJ-52</strain>
    </source>
</reference>
<feature type="transmembrane region" description="Helical" evidence="1">
    <location>
        <begin position="254"/>
        <end position="273"/>
    </location>
</feature>
<evidence type="ECO:0000313" key="2">
    <source>
        <dbReference type="EMBL" id="MBC5737309.1"/>
    </source>
</evidence>
<dbReference type="RefSeq" id="WP_186919151.1">
    <property type="nucleotide sequence ID" value="NZ_JACOPQ010000007.1"/>
</dbReference>
<organism evidence="2 3">
    <name type="scientific">Lawsonibacter faecis</name>
    <dbReference type="NCBI Taxonomy" id="2763052"/>
    <lineage>
        <taxon>Bacteria</taxon>
        <taxon>Bacillati</taxon>
        <taxon>Bacillota</taxon>
        <taxon>Clostridia</taxon>
        <taxon>Eubacteriales</taxon>
        <taxon>Oscillospiraceae</taxon>
        <taxon>Lawsonibacter</taxon>
    </lineage>
</organism>
<keyword evidence="3" id="KW-1185">Reference proteome</keyword>
<keyword evidence="1" id="KW-0472">Membrane</keyword>
<keyword evidence="1" id="KW-0812">Transmembrane</keyword>
<evidence type="ECO:0000313" key="3">
    <source>
        <dbReference type="Proteomes" id="UP000607645"/>
    </source>
</evidence>
<gene>
    <name evidence="2" type="ORF">H8S62_09855</name>
</gene>
<dbReference type="InterPro" id="IPR021560">
    <property type="entry name" value="DUF3021"/>
</dbReference>
<proteinExistence type="predicted"/>
<feature type="transmembrane region" description="Helical" evidence="1">
    <location>
        <begin position="56"/>
        <end position="76"/>
    </location>
</feature>
<keyword evidence="1" id="KW-1133">Transmembrane helix</keyword>
<feature type="transmembrane region" description="Helical" evidence="1">
    <location>
        <begin position="202"/>
        <end position="220"/>
    </location>
</feature>
<protein>
    <submittedName>
        <fullName evidence="2">DUF3021 domain-containing protein</fullName>
    </submittedName>
</protein>
<dbReference type="EMBL" id="JACOPQ010000007">
    <property type="protein sequence ID" value="MBC5737309.1"/>
    <property type="molecule type" value="Genomic_DNA"/>
</dbReference>
<evidence type="ECO:0000256" key="1">
    <source>
        <dbReference type="SAM" id="Phobius"/>
    </source>
</evidence>
<dbReference type="AlphaFoldDB" id="A0A8J6JLZ3"/>
<feature type="transmembrane region" description="Helical" evidence="1">
    <location>
        <begin position="227"/>
        <end position="248"/>
    </location>
</feature>
<accession>A0A8J6JLZ3</accession>
<feature type="transmembrane region" description="Helical" evidence="1">
    <location>
        <begin position="170"/>
        <end position="190"/>
    </location>
</feature>
<feature type="transmembrane region" description="Helical" evidence="1">
    <location>
        <begin position="115"/>
        <end position="140"/>
    </location>
</feature>
<comment type="caution">
    <text evidence="2">The sequence shown here is derived from an EMBL/GenBank/DDBJ whole genome shotgun (WGS) entry which is preliminary data.</text>
</comment>
<dbReference type="Pfam" id="PF11457">
    <property type="entry name" value="DUF3021"/>
    <property type="match status" value="1"/>
</dbReference>
<feature type="transmembrane region" description="Helical" evidence="1">
    <location>
        <begin position="12"/>
        <end position="36"/>
    </location>
</feature>
<name>A0A8J6JLZ3_9FIRM</name>